<dbReference type="SUPFAM" id="SSF52499">
    <property type="entry name" value="Isochorismatase-like hydrolases"/>
    <property type="match status" value="1"/>
</dbReference>
<evidence type="ECO:0000313" key="3">
    <source>
        <dbReference type="EMBL" id="GAA1708264.1"/>
    </source>
</evidence>
<sequence length="99" mass="10998">MTKWRYSAFQQTNLAELMADLGRDQLVITGIYAHIGVMTTACDAFMRDIQTFLVSDGVADFSEHEHRDALRWVAGRCGMVLSAHQLLGKLAELAAVRAN</sequence>
<evidence type="ECO:0000259" key="2">
    <source>
        <dbReference type="Pfam" id="PF00857"/>
    </source>
</evidence>
<keyword evidence="4" id="KW-1185">Reference proteome</keyword>
<organism evidence="3 4">
    <name type="scientific">Fodinicola feengrottensis</name>
    <dbReference type="NCBI Taxonomy" id="435914"/>
    <lineage>
        <taxon>Bacteria</taxon>
        <taxon>Bacillati</taxon>
        <taxon>Actinomycetota</taxon>
        <taxon>Actinomycetes</taxon>
        <taxon>Mycobacteriales</taxon>
        <taxon>Fodinicola</taxon>
    </lineage>
</organism>
<dbReference type="PANTHER" id="PTHR43540">
    <property type="entry name" value="PEROXYUREIDOACRYLATE/UREIDOACRYLATE AMIDOHYDROLASE-RELATED"/>
    <property type="match status" value="1"/>
</dbReference>
<comment type="caution">
    <text evidence="3">The sequence shown here is derived from an EMBL/GenBank/DDBJ whole genome shotgun (WGS) entry which is preliminary data.</text>
</comment>
<keyword evidence="1" id="KW-0378">Hydrolase</keyword>
<dbReference type="InterPro" id="IPR036380">
    <property type="entry name" value="Isochorismatase-like_sf"/>
</dbReference>
<dbReference type="InterPro" id="IPR000868">
    <property type="entry name" value="Isochorismatase-like_dom"/>
</dbReference>
<name>A0ABN2IMZ3_9ACTN</name>
<feature type="domain" description="Isochorismatase-like" evidence="2">
    <location>
        <begin position="2"/>
        <end position="84"/>
    </location>
</feature>
<dbReference type="InterPro" id="IPR016291">
    <property type="entry name" value="Isochorismatase"/>
</dbReference>
<reference evidence="3 4" key="1">
    <citation type="journal article" date="2019" name="Int. J. Syst. Evol. Microbiol.">
        <title>The Global Catalogue of Microorganisms (GCM) 10K type strain sequencing project: providing services to taxonomists for standard genome sequencing and annotation.</title>
        <authorList>
            <consortium name="The Broad Institute Genomics Platform"/>
            <consortium name="The Broad Institute Genome Sequencing Center for Infectious Disease"/>
            <person name="Wu L."/>
            <person name="Ma J."/>
        </authorList>
    </citation>
    <scope>NUCLEOTIDE SEQUENCE [LARGE SCALE GENOMIC DNA]</scope>
    <source>
        <strain evidence="3 4">JCM 14718</strain>
    </source>
</reference>
<evidence type="ECO:0000256" key="1">
    <source>
        <dbReference type="ARBA" id="ARBA00022801"/>
    </source>
</evidence>
<evidence type="ECO:0000313" key="4">
    <source>
        <dbReference type="Proteomes" id="UP001500618"/>
    </source>
</evidence>
<dbReference type="Gene3D" id="3.40.50.850">
    <property type="entry name" value="Isochorismatase-like"/>
    <property type="match status" value="1"/>
</dbReference>
<dbReference type="InterPro" id="IPR050272">
    <property type="entry name" value="Isochorismatase-like_hydrls"/>
</dbReference>
<dbReference type="Proteomes" id="UP001500618">
    <property type="component" value="Unassembled WGS sequence"/>
</dbReference>
<gene>
    <name evidence="3" type="ORF">GCM10009765_67280</name>
</gene>
<proteinExistence type="predicted"/>
<dbReference type="EMBL" id="BAAANY010000032">
    <property type="protein sequence ID" value="GAA1708264.1"/>
    <property type="molecule type" value="Genomic_DNA"/>
</dbReference>
<dbReference type="PANTHER" id="PTHR43540:SF3">
    <property type="entry name" value="ENTEROBACTIN SYNTHASE COMPONENT B"/>
    <property type="match status" value="1"/>
</dbReference>
<protein>
    <recommendedName>
        <fullName evidence="2">Isochorismatase-like domain-containing protein</fullName>
    </recommendedName>
</protein>
<accession>A0ABN2IMZ3</accession>
<dbReference type="PRINTS" id="PR01398">
    <property type="entry name" value="ISCHRISMTASE"/>
</dbReference>
<dbReference type="Pfam" id="PF00857">
    <property type="entry name" value="Isochorismatase"/>
    <property type="match status" value="1"/>
</dbReference>